<evidence type="ECO:0000256" key="9">
    <source>
        <dbReference type="ARBA" id="ARBA00023235"/>
    </source>
</evidence>
<dbReference type="InterPro" id="IPR007694">
    <property type="entry name" value="DNA_helicase_DnaB-like_C"/>
</dbReference>
<dbReference type="AlphaFoldDB" id="A0A0Q0W9C9"/>
<gene>
    <name evidence="16" type="ORF">RC62_3130</name>
</gene>
<evidence type="ECO:0000256" key="5">
    <source>
        <dbReference type="ARBA" id="ARBA00022801"/>
    </source>
</evidence>
<dbReference type="InterPro" id="IPR036185">
    <property type="entry name" value="DNA_heli_DnaB-like_N_sf"/>
</dbReference>
<dbReference type="Gene3D" id="3.40.50.300">
    <property type="entry name" value="P-loop containing nucleotide triphosphate hydrolases"/>
    <property type="match status" value="1"/>
</dbReference>
<evidence type="ECO:0000256" key="1">
    <source>
        <dbReference type="ARBA" id="ARBA00008428"/>
    </source>
</evidence>
<evidence type="ECO:0000313" key="17">
    <source>
        <dbReference type="Proteomes" id="UP000050443"/>
    </source>
</evidence>
<keyword evidence="2 13" id="KW-0639">Primosome</keyword>
<dbReference type="Gene3D" id="1.10.860.10">
    <property type="entry name" value="DNAb Helicase, Chain A"/>
    <property type="match status" value="1"/>
</dbReference>
<dbReference type="Pfam" id="PF00772">
    <property type="entry name" value="DnaB"/>
    <property type="match status" value="1"/>
</dbReference>
<dbReference type="NCBIfam" id="TIGR00665">
    <property type="entry name" value="DnaB"/>
    <property type="match status" value="1"/>
</dbReference>
<dbReference type="InterPro" id="IPR016136">
    <property type="entry name" value="DNA_helicase_N/primase_C"/>
</dbReference>
<dbReference type="PATRIC" id="fig|362413.3.peg.3059"/>
<comment type="catalytic activity">
    <reaction evidence="11 13">
        <text>ATP + H2O = ADP + phosphate + H(+)</text>
        <dbReference type="Rhea" id="RHEA:13065"/>
        <dbReference type="ChEBI" id="CHEBI:15377"/>
        <dbReference type="ChEBI" id="CHEBI:15378"/>
        <dbReference type="ChEBI" id="CHEBI:30616"/>
        <dbReference type="ChEBI" id="CHEBI:43474"/>
        <dbReference type="ChEBI" id="CHEBI:456216"/>
        <dbReference type="EC" id="5.6.2.3"/>
    </reaction>
</comment>
<comment type="function">
    <text evidence="10 13">The main replicative DNA helicase, it participates in initiation and elongation during chromosome replication. Travels ahead of the DNA replisome, separating dsDNA into templates for DNA synthesis. A processive ATP-dependent 5'-3' DNA helicase it has DNA-dependent ATPase activity.</text>
</comment>
<proteinExistence type="inferred from homology"/>
<dbReference type="GO" id="GO:0042802">
    <property type="term" value="F:identical protein binding"/>
    <property type="evidence" value="ECO:0007669"/>
    <property type="project" value="UniProtKB-ARBA"/>
</dbReference>
<evidence type="ECO:0000259" key="15">
    <source>
        <dbReference type="PROSITE" id="PS51199"/>
    </source>
</evidence>
<dbReference type="InterPro" id="IPR027417">
    <property type="entry name" value="P-loop_NTPase"/>
</dbReference>
<keyword evidence="4 13" id="KW-0547">Nucleotide-binding</keyword>
<dbReference type="GO" id="GO:0005524">
    <property type="term" value="F:ATP binding"/>
    <property type="evidence" value="ECO:0007669"/>
    <property type="project" value="UniProtKB-UniRule"/>
</dbReference>
<dbReference type="PANTHER" id="PTHR30153:SF2">
    <property type="entry name" value="REPLICATIVE DNA HELICASE"/>
    <property type="match status" value="1"/>
</dbReference>
<evidence type="ECO:0000256" key="12">
    <source>
        <dbReference type="NCBIfam" id="TIGR00665"/>
    </source>
</evidence>
<dbReference type="GO" id="GO:0043139">
    <property type="term" value="F:5'-3' DNA helicase activity"/>
    <property type="evidence" value="ECO:0007669"/>
    <property type="project" value="UniProtKB-EC"/>
</dbReference>
<feature type="compositionally biased region" description="Polar residues" evidence="14">
    <location>
        <begin position="492"/>
        <end position="503"/>
    </location>
</feature>
<dbReference type="GO" id="GO:0016887">
    <property type="term" value="F:ATP hydrolysis activity"/>
    <property type="evidence" value="ECO:0007669"/>
    <property type="project" value="RHEA"/>
</dbReference>
<dbReference type="SUPFAM" id="SSF52540">
    <property type="entry name" value="P-loop containing nucleoside triphosphate hydrolases"/>
    <property type="match status" value="1"/>
</dbReference>
<comment type="similarity">
    <text evidence="1 13">Belongs to the helicase family. DnaB subfamily.</text>
</comment>
<dbReference type="PANTHER" id="PTHR30153">
    <property type="entry name" value="REPLICATIVE DNA HELICASE DNAB"/>
    <property type="match status" value="1"/>
</dbReference>
<evidence type="ECO:0000256" key="4">
    <source>
        <dbReference type="ARBA" id="ARBA00022741"/>
    </source>
</evidence>
<dbReference type="OrthoDB" id="9773982at2"/>
<keyword evidence="9" id="KW-0413">Isomerase</keyword>
<evidence type="ECO:0000256" key="3">
    <source>
        <dbReference type="ARBA" id="ARBA00022705"/>
    </source>
</evidence>
<name>A0A0Q0W9C9_9FLAO</name>
<evidence type="ECO:0000256" key="6">
    <source>
        <dbReference type="ARBA" id="ARBA00022806"/>
    </source>
</evidence>
<dbReference type="EMBL" id="JRLF01000004">
    <property type="protein sequence ID" value="KQB42967.1"/>
    <property type="molecule type" value="Genomic_DNA"/>
</dbReference>
<dbReference type="FunFam" id="1.10.860.10:FF:000001">
    <property type="entry name" value="Replicative DNA helicase"/>
    <property type="match status" value="1"/>
</dbReference>
<accession>A0A0Q0W9C9</accession>
<dbReference type="InterPro" id="IPR007692">
    <property type="entry name" value="DNA_helicase_DnaB"/>
</dbReference>
<protein>
    <recommendedName>
        <fullName evidence="12 13">Replicative DNA helicase</fullName>
        <ecNumber evidence="12 13">5.6.2.3</ecNumber>
    </recommendedName>
</protein>
<keyword evidence="8 13" id="KW-0238">DNA-binding</keyword>
<comment type="caution">
    <text evidence="16">The sequence shown here is derived from an EMBL/GenBank/DDBJ whole genome shotgun (WGS) entry which is preliminary data.</text>
</comment>
<evidence type="ECO:0000313" key="16">
    <source>
        <dbReference type="EMBL" id="KQB42967.1"/>
    </source>
</evidence>
<dbReference type="GO" id="GO:0003677">
    <property type="term" value="F:DNA binding"/>
    <property type="evidence" value="ECO:0007669"/>
    <property type="project" value="UniProtKB-UniRule"/>
</dbReference>
<dbReference type="STRING" id="362413.RC62_3130"/>
<keyword evidence="5 13" id="KW-0378">Hydrolase</keyword>
<dbReference type="GO" id="GO:0006269">
    <property type="term" value="P:DNA replication, synthesis of primer"/>
    <property type="evidence" value="ECO:0007669"/>
    <property type="project" value="UniProtKB-UniRule"/>
</dbReference>
<dbReference type="Pfam" id="PF03796">
    <property type="entry name" value="DnaB_C"/>
    <property type="match status" value="1"/>
</dbReference>
<dbReference type="RefSeq" id="WP_055091733.1">
    <property type="nucleotide sequence ID" value="NZ_JRLF01000004.1"/>
</dbReference>
<evidence type="ECO:0000256" key="2">
    <source>
        <dbReference type="ARBA" id="ARBA00022515"/>
    </source>
</evidence>
<feature type="region of interest" description="Disordered" evidence="14">
    <location>
        <begin position="492"/>
        <end position="514"/>
    </location>
</feature>
<dbReference type="InterPro" id="IPR007693">
    <property type="entry name" value="DNA_helicase_DnaB-like_N"/>
</dbReference>
<evidence type="ECO:0000256" key="14">
    <source>
        <dbReference type="SAM" id="MobiDB-lite"/>
    </source>
</evidence>
<organism evidence="16 17">
    <name type="scientific">Flavobacterium aquidurense</name>
    <dbReference type="NCBI Taxonomy" id="362413"/>
    <lineage>
        <taxon>Bacteria</taxon>
        <taxon>Pseudomonadati</taxon>
        <taxon>Bacteroidota</taxon>
        <taxon>Flavobacteriia</taxon>
        <taxon>Flavobacteriales</taxon>
        <taxon>Flavobacteriaceae</taxon>
        <taxon>Flavobacterium</taxon>
    </lineage>
</organism>
<dbReference type="EC" id="5.6.2.3" evidence="12 13"/>
<evidence type="ECO:0000256" key="13">
    <source>
        <dbReference type="RuleBase" id="RU362085"/>
    </source>
</evidence>
<dbReference type="FunFam" id="3.40.50.300:FF:000076">
    <property type="entry name" value="Replicative DNA helicase"/>
    <property type="match status" value="1"/>
</dbReference>
<evidence type="ECO:0000256" key="8">
    <source>
        <dbReference type="ARBA" id="ARBA00023125"/>
    </source>
</evidence>
<keyword evidence="6 13" id="KW-0347">Helicase</keyword>
<dbReference type="CDD" id="cd00984">
    <property type="entry name" value="DnaB_C"/>
    <property type="match status" value="1"/>
</dbReference>
<feature type="domain" description="SF4 helicase" evidence="15">
    <location>
        <begin position="194"/>
        <end position="470"/>
    </location>
</feature>
<dbReference type="GO" id="GO:0005829">
    <property type="term" value="C:cytosol"/>
    <property type="evidence" value="ECO:0007669"/>
    <property type="project" value="TreeGrafter"/>
</dbReference>
<feature type="compositionally biased region" description="Acidic residues" evidence="14">
    <location>
        <begin position="504"/>
        <end position="514"/>
    </location>
</feature>
<evidence type="ECO:0000256" key="11">
    <source>
        <dbReference type="ARBA" id="ARBA00048954"/>
    </source>
</evidence>
<dbReference type="SUPFAM" id="SSF48024">
    <property type="entry name" value="N-terminal domain of DnaB helicase"/>
    <property type="match status" value="1"/>
</dbReference>
<dbReference type="PROSITE" id="PS51199">
    <property type="entry name" value="SF4_HELICASE"/>
    <property type="match status" value="1"/>
</dbReference>
<sequence length="514" mass="57109">MENFKNINPVKVDKTTIISLEKGKLPPQVLDLEEAVLGAMMIDKKGVDDVIDILQADAFYKDAHKFIFEAIVQLFTDTQPIDLLTVSAQLKKNGKLDLAGGDFYLIQLTQKIASSAHIEFHSRIILQKFIQRSLIRISSEIIEASYDETTDVFDLLDQAESKLYEVTQGNIKRSSETAQSLVLQAKKRIEEISKQEGLSGVETGFTNLDKLTSGWQPSDLIIIAARPAMGKTAFVLSMARNIAIDFGHAVALFSLEMASVQLITRLISSETGLSSEKLRTGKLEPHEWTMLSTKVKNLEKAPLFIDDTPSLSIFDLRAKCRRLVSQHGIKIIIVDYLQLMTAGGNSKGGGNREQEISTISRNLKALAKELNVPVIALSQLSRAVETRGSSKRPLLSDLRESGAIEQDADIVSFLYRPEYYKIDEWDDDEASPTAGQAEIMIAKHRNGGIENVRLKFLGHLGKFDNLDDFSGNYDDLPSKMNHDENPFITKNLPSANEAFGSNLNDDDDDSDVPF</sequence>
<dbReference type="GO" id="GO:1990077">
    <property type="term" value="C:primosome complex"/>
    <property type="evidence" value="ECO:0007669"/>
    <property type="project" value="UniProtKB-UniRule"/>
</dbReference>
<keyword evidence="7 13" id="KW-0067">ATP-binding</keyword>
<keyword evidence="3 13" id="KW-0235">DNA replication</keyword>
<reference evidence="16 17" key="1">
    <citation type="submission" date="2014-09" db="EMBL/GenBank/DDBJ databases">
        <title>Genome sequence of Flavobacterium aquidurense RC62.</title>
        <authorList>
            <person name="Kim J.F."/>
            <person name="Kwak M.-J."/>
        </authorList>
    </citation>
    <scope>NUCLEOTIDE SEQUENCE [LARGE SCALE GENOMIC DNA]</scope>
    <source>
        <strain evidence="16 17">RC62</strain>
    </source>
</reference>
<dbReference type="Proteomes" id="UP000050443">
    <property type="component" value="Unassembled WGS sequence"/>
</dbReference>
<evidence type="ECO:0000256" key="7">
    <source>
        <dbReference type="ARBA" id="ARBA00022840"/>
    </source>
</evidence>
<evidence type="ECO:0000256" key="10">
    <source>
        <dbReference type="ARBA" id="ARBA00044932"/>
    </source>
</evidence>